<dbReference type="EMBL" id="CP000930">
    <property type="protein sequence ID" value="ABZ82791.1"/>
    <property type="molecule type" value="Genomic_DNA"/>
</dbReference>
<sequence>MMEGEATMRSRDAQRQPNIPKGNCQREEAVNPQGTGGVPSALPAQEAKQPREETYDLMEKVVERGNMTEAYKRVMANKGAAGIDGMGLESLRPYLKEEWSRIKQELLEGTYRPQPVRRVEIPKPQGGTRKLGIPTVVDRLIQQALNQILMPIFDPDFSTNSYGFRPGKSAHQAVKKAKEYIADGYRWVVDMDLAQFFDRVNHDILMARVARKVKDKRILKLIREYLKAGVMLNGIRVKSEEGTPQGGPLSPLLANIILDDLDKALESRGHRFCRYADDCNVYVRSRRAGQRVMEGMAKFLEGRLKLQVNWEKSAVDRPWNRKFLGFSFTWHKAAKIRLAPQTVKRVKEKIRQFTGRNRSIAMEDRLVTLNQYLKGWMGYFRLIDTPSVLKELDEWLRRRLRMCLLKQWKRPKTRRRNLVALGIPEEWACNISGSRKGYWRLSLTPQMNKALGLAYWREQGLVSLVETYQSHRQPA</sequence>
<dbReference type="Proteomes" id="UP000008550">
    <property type="component" value="Chromosome"/>
</dbReference>
<evidence type="ECO:0000256" key="3">
    <source>
        <dbReference type="ARBA" id="ARBA00022695"/>
    </source>
</evidence>
<proteinExistence type="inferred from homology"/>
<dbReference type="EMBL" id="CP000930">
    <property type="protein sequence ID" value="ABZ85111.1"/>
    <property type="molecule type" value="Genomic_DNA"/>
</dbReference>
<reference evidence="15 26" key="1">
    <citation type="journal article" date="2008" name="J. Bacteriol.">
        <title>The genome of Heliobacterium modesticaldum, a phototrophic representative of the Firmicutes containing the simplest photosynthetic apparatus.</title>
        <authorList>
            <person name="Sattley W.M."/>
            <person name="Madigan M.T."/>
            <person name="Swingley W.D."/>
            <person name="Cheung P.C."/>
            <person name="Clocksin K.M."/>
            <person name="Conrad A.L."/>
            <person name="Dejesa L.C."/>
            <person name="Honchak B.M."/>
            <person name="Jung D.O."/>
            <person name="Karbach L.E."/>
            <person name="Kurdoglu A."/>
            <person name="Lahiri S."/>
            <person name="Mastrian S.D."/>
            <person name="Page L.E."/>
            <person name="Taylor H.L."/>
            <person name="Wang Z.T."/>
            <person name="Raymond J."/>
            <person name="Chen M."/>
            <person name="Blankenship R.E."/>
            <person name="Touchman J.W."/>
        </authorList>
    </citation>
    <scope>NUCLEOTIDE SEQUENCE [LARGE SCALE GENOMIC DNA]</scope>
    <source>
        <strain evidence="26">ATCC 51547 / Ice1</strain>
        <strain evidence="15">Ice1</strain>
    </source>
</reference>
<evidence type="ECO:0000313" key="17">
    <source>
        <dbReference type="EMBL" id="ABZ83913.1"/>
    </source>
</evidence>
<dbReference type="Pfam" id="PF00078">
    <property type="entry name" value="RVT_1"/>
    <property type="match status" value="1"/>
</dbReference>
<name>B0TA92_HELMI</name>
<dbReference type="EMBL" id="CP000930">
    <property type="protein sequence ID" value="ABZ84467.1"/>
    <property type="molecule type" value="Genomic_DNA"/>
</dbReference>
<dbReference type="InterPro" id="IPR000477">
    <property type="entry name" value="RT_dom"/>
</dbReference>
<evidence type="ECO:0000256" key="5">
    <source>
        <dbReference type="ARBA" id="ARBA00022842"/>
    </source>
</evidence>
<evidence type="ECO:0000313" key="13">
    <source>
        <dbReference type="EMBL" id="ABZ82791.1"/>
    </source>
</evidence>
<dbReference type="KEGG" id="hmo:HM1_2596"/>
<dbReference type="EC" id="2.7.7.49" evidence="1"/>
<accession>B0TA92</accession>
<keyword evidence="6 15" id="KW-0695">RNA-directed DNA polymerase</keyword>
<dbReference type="EMBL" id="CP000930">
    <property type="protein sequence ID" value="ABZ84233.1"/>
    <property type="molecule type" value="Genomic_DNA"/>
</dbReference>
<dbReference type="SUPFAM" id="SSF56672">
    <property type="entry name" value="DNA/RNA polymerases"/>
    <property type="match status" value="1"/>
</dbReference>
<dbReference type="EMBL" id="CP000930">
    <property type="protein sequence ID" value="ABZ83913.1"/>
    <property type="molecule type" value="Genomic_DNA"/>
</dbReference>
<feature type="region of interest" description="Disordered" evidence="10">
    <location>
        <begin position="1"/>
        <end position="51"/>
    </location>
</feature>
<feature type="compositionally biased region" description="Basic and acidic residues" evidence="10">
    <location>
        <begin position="1"/>
        <end position="14"/>
    </location>
</feature>
<dbReference type="InterPro" id="IPR030931">
    <property type="entry name" value="Group_II_RT_mat"/>
</dbReference>
<evidence type="ECO:0000313" key="12">
    <source>
        <dbReference type="EMBL" id="ABZ82655.1"/>
    </source>
</evidence>
<evidence type="ECO:0000313" key="14">
    <source>
        <dbReference type="EMBL" id="ABZ83002.1"/>
    </source>
</evidence>
<evidence type="ECO:0000256" key="7">
    <source>
        <dbReference type="ARBA" id="ARBA00023118"/>
    </source>
</evidence>
<dbReference type="KEGG" id="hmo:HM1_0172"/>
<evidence type="ECO:0000259" key="11">
    <source>
        <dbReference type="PROSITE" id="PS50878"/>
    </source>
</evidence>
<evidence type="ECO:0000313" key="21">
    <source>
        <dbReference type="EMBL" id="ABZ85088.1"/>
    </source>
</evidence>
<evidence type="ECO:0000256" key="2">
    <source>
        <dbReference type="ARBA" id="ARBA00022679"/>
    </source>
</evidence>
<keyword evidence="7" id="KW-0051">Antiviral defense</keyword>
<evidence type="ECO:0000313" key="15">
    <source>
        <dbReference type="EMBL" id="ABZ83629.1"/>
    </source>
</evidence>
<dbReference type="KEGG" id="hmo:HM1_2551"/>
<dbReference type="GO" id="GO:0003723">
    <property type="term" value="F:RNA binding"/>
    <property type="evidence" value="ECO:0007669"/>
    <property type="project" value="InterPro"/>
</dbReference>
<dbReference type="KEGG" id="hmo:HM1_0937"/>
<dbReference type="AlphaFoldDB" id="B0TA92"/>
<dbReference type="EMBL" id="CP000930">
    <property type="protein sequence ID" value="ABZ84205.1"/>
    <property type="molecule type" value="Genomic_DNA"/>
</dbReference>
<keyword evidence="5" id="KW-0460">Magnesium</keyword>
<evidence type="ECO:0000313" key="18">
    <source>
        <dbReference type="EMBL" id="ABZ84205.1"/>
    </source>
</evidence>
<dbReference type="KEGG" id="hmo:HM1_1663"/>
<gene>
    <name evidence="12" type="ORF">HM1_0030</name>
    <name evidence="13" type="ORF">HM1_0172</name>
    <name evidence="14" type="ORF">HM1_0383</name>
    <name evidence="16" type="ORF">HM1_0747</name>
    <name evidence="15" type="ORF">HM1_0937</name>
    <name evidence="17" type="ORF">HM1_1336</name>
    <name evidence="18" type="ORF">HM1_1635</name>
    <name evidence="19" type="ORF">HM1_1663</name>
    <name evidence="20" type="ORF">HM1_1909</name>
    <name evidence="21" type="ORF">HM1_2551</name>
    <name evidence="22" type="ORF">HM1_2574</name>
    <name evidence="23" type="ORF">HM1_2596</name>
    <name evidence="24" type="ORF">HM1_2660</name>
    <name evidence="25" type="ORF">HM1_3100</name>
</gene>
<dbReference type="KEGG" id="hmo:HM1_1336"/>
<evidence type="ECO:0000313" key="22">
    <source>
        <dbReference type="EMBL" id="ABZ85111.1"/>
    </source>
</evidence>
<dbReference type="InterPro" id="IPR000123">
    <property type="entry name" value="Reverse_transcriptase_msDNA"/>
</dbReference>
<comment type="similarity">
    <text evidence="8">Belongs to the bacterial reverse transcriptase family.</text>
</comment>
<keyword evidence="4" id="KW-0479">Metal-binding</keyword>
<dbReference type="RefSeq" id="WP_012281204.1">
    <property type="nucleotide sequence ID" value="NC_010337.2"/>
</dbReference>
<dbReference type="PANTHER" id="PTHR34047">
    <property type="entry name" value="NUCLEAR INTRON MATURASE 1, MITOCHONDRIAL-RELATED"/>
    <property type="match status" value="1"/>
</dbReference>
<dbReference type="KEGG" id="hmo:HM1_0383"/>
<organism evidence="15 26">
    <name type="scientific">Heliobacterium modesticaldum (strain ATCC 51547 / Ice1)</name>
    <dbReference type="NCBI Taxonomy" id="498761"/>
    <lineage>
        <taxon>Bacteria</taxon>
        <taxon>Bacillati</taxon>
        <taxon>Bacillota</taxon>
        <taxon>Clostridia</taxon>
        <taxon>Eubacteriales</taxon>
        <taxon>Heliobacteriaceae</taxon>
        <taxon>Heliomicrobium</taxon>
    </lineage>
</organism>
<evidence type="ECO:0000313" key="25">
    <source>
        <dbReference type="EMBL" id="ABZ85601.1"/>
    </source>
</evidence>
<dbReference type="Pfam" id="PF08388">
    <property type="entry name" value="GIIM"/>
    <property type="match status" value="1"/>
</dbReference>
<keyword evidence="3" id="KW-0548">Nucleotidyltransferase</keyword>
<dbReference type="PROSITE" id="PS50878">
    <property type="entry name" value="RT_POL"/>
    <property type="match status" value="1"/>
</dbReference>
<dbReference type="EMBL" id="CP000930">
    <property type="protein sequence ID" value="ABZ83808.1"/>
    <property type="molecule type" value="Genomic_DNA"/>
</dbReference>
<evidence type="ECO:0000313" key="20">
    <source>
        <dbReference type="EMBL" id="ABZ84467.1"/>
    </source>
</evidence>
<evidence type="ECO:0000313" key="19">
    <source>
        <dbReference type="EMBL" id="ABZ84233.1"/>
    </source>
</evidence>
<dbReference type="HOGENOM" id="CLU_013584_2_1_9"/>
<evidence type="ECO:0000313" key="26">
    <source>
        <dbReference type="Proteomes" id="UP000008550"/>
    </source>
</evidence>
<dbReference type="eggNOG" id="COG3344">
    <property type="taxonomic scope" value="Bacteria"/>
</dbReference>
<dbReference type="KEGG" id="hmo:HM1_0030"/>
<dbReference type="KEGG" id="hmo:HM1_0747"/>
<dbReference type="KEGG" id="hmo:HM1_2574"/>
<dbReference type="EMBL" id="CP000930">
    <property type="protein sequence ID" value="ABZ83002.1"/>
    <property type="molecule type" value="Genomic_DNA"/>
</dbReference>
<dbReference type="EMBL" id="CP000930">
    <property type="protein sequence ID" value="ABZ83629.1"/>
    <property type="molecule type" value="Genomic_DNA"/>
</dbReference>
<comment type="catalytic activity">
    <reaction evidence="9">
        <text>DNA(n) + a 2'-deoxyribonucleoside 5'-triphosphate = DNA(n+1) + diphosphate</text>
        <dbReference type="Rhea" id="RHEA:22508"/>
        <dbReference type="Rhea" id="RHEA-COMP:17339"/>
        <dbReference type="Rhea" id="RHEA-COMP:17340"/>
        <dbReference type="ChEBI" id="CHEBI:33019"/>
        <dbReference type="ChEBI" id="CHEBI:61560"/>
        <dbReference type="ChEBI" id="CHEBI:173112"/>
        <dbReference type="EC" id="2.7.7.49"/>
    </reaction>
</comment>
<dbReference type="EMBL" id="CP000930">
    <property type="protein sequence ID" value="ABZ85088.1"/>
    <property type="molecule type" value="Genomic_DNA"/>
</dbReference>
<dbReference type="PANTHER" id="PTHR34047:SF8">
    <property type="entry name" value="PROTEIN YKFC"/>
    <property type="match status" value="1"/>
</dbReference>
<dbReference type="EMBL" id="CP000930">
    <property type="protein sequence ID" value="ABZ85125.1"/>
    <property type="molecule type" value="Genomic_DNA"/>
</dbReference>
<dbReference type="InterPro" id="IPR043502">
    <property type="entry name" value="DNA/RNA_pol_sf"/>
</dbReference>
<evidence type="ECO:0000256" key="8">
    <source>
        <dbReference type="ARBA" id="ARBA00034120"/>
    </source>
</evidence>
<dbReference type="PRINTS" id="PR00866">
    <property type="entry name" value="RNADNAPOLMS"/>
</dbReference>
<evidence type="ECO:0000313" key="16">
    <source>
        <dbReference type="EMBL" id="ABZ83808.1"/>
    </source>
</evidence>
<evidence type="ECO:0000313" key="23">
    <source>
        <dbReference type="EMBL" id="ABZ85125.1"/>
    </source>
</evidence>
<dbReference type="KEGG" id="hmo:HM1_2660"/>
<dbReference type="InterPro" id="IPR051083">
    <property type="entry name" value="GrpII_Intron_Splice-Mob/Def"/>
</dbReference>
<dbReference type="EMBL" id="CP000930">
    <property type="protein sequence ID" value="ABZ85189.1"/>
    <property type="molecule type" value="Genomic_DNA"/>
</dbReference>
<dbReference type="EMBL" id="CP000930">
    <property type="protein sequence ID" value="ABZ82655.1"/>
    <property type="molecule type" value="Genomic_DNA"/>
</dbReference>
<dbReference type="GO" id="GO:0046872">
    <property type="term" value="F:metal ion binding"/>
    <property type="evidence" value="ECO:0007669"/>
    <property type="project" value="UniProtKB-KW"/>
</dbReference>
<dbReference type="GO" id="GO:0003964">
    <property type="term" value="F:RNA-directed DNA polymerase activity"/>
    <property type="evidence" value="ECO:0007669"/>
    <property type="project" value="UniProtKB-KW"/>
</dbReference>
<keyword evidence="2" id="KW-0808">Transferase</keyword>
<evidence type="ECO:0000256" key="1">
    <source>
        <dbReference type="ARBA" id="ARBA00012493"/>
    </source>
</evidence>
<evidence type="ECO:0000313" key="24">
    <source>
        <dbReference type="EMBL" id="ABZ85189.1"/>
    </source>
</evidence>
<feature type="domain" description="Reverse transcriptase" evidence="11">
    <location>
        <begin position="102"/>
        <end position="328"/>
    </location>
</feature>
<dbReference type="CDD" id="cd01651">
    <property type="entry name" value="RT_G2_intron"/>
    <property type="match status" value="1"/>
</dbReference>
<evidence type="ECO:0000256" key="6">
    <source>
        <dbReference type="ARBA" id="ARBA00022918"/>
    </source>
</evidence>
<keyword evidence="26" id="KW-1185">Reference proteome</keyword>
<dbReference type="InterPro" id="IPR013597">
    <property type="entry name" value="Mat_intron_G2"/>
</dbReference>
<dbReference type="KEGG" id="hmo:HM1_1909"/>
<protein>
    <recommendedName>
        <fullName evidence="1">RNA-directed DNA polymerase</fullName>
        <ecNumber evidence="1">2.7.7.49</ecNumber>
    </recommendedName>
</protein>
<dbReference type="KEGG" id="hmo:HM1_1635"/>
<evidence type="ECO:0000256" key="4">
    <source>
        <dbReference type="ARBA" id="ARBA00022723"/>
    </source>
</evidence>
<dbReference type="KEGG" id="hmo:HM1_3100"/>
<dbReference type="GO" id="GO:0051607">
    <property type="term" value="P:defense response to virus"/>
    <property type="evidence" value="ECO:0007669"/>
    <property type="project" value="UniProtKB-KW"/>
</dbReference>
<dbReference type="EMBL" id="CP000930">
    <property type="protein sequence ID" value="ABZ85601.1"/>
    <property type="molecule type" value="Genomic_DNA"/>
</dbReference>
<evidence type="ECO:0000256" key="10">
    <source>
        <dbReference type="SAM" id="MobiDB-lite"/>
    </source>
</evidence>
<evidence type="ECO:0000256" key="9">
    <source>
        <dbReference type="ARBA" id="ARBA00048173"/>
    </source>
</evidence>
<dbReference type="NCBIfam" id="TIGR04416">
    <property type="entry name" value="group_II_RT_mat"/>
    <property type="match status" value="1"/>
</dbReference>